<dbReference type="Pfam" id="PF13365">
    <property type="entry name" value="Trypsin_2"/>
    <property type="match status" value="1"/>
</dbReference>
<evidence type="ECO:0000256" key="1">
    <source>
        <dbReference type="ARBA" id="ARBA00010541"/>
    </source>
</evidence>
<keyword evidence="2 6" id="KW-0645">Protease</keyword>
<evidence type="ECO:0000256" key="3">
    <source>
        <dbReference type="ARBA" id="ARBA00022801"/>
    </source>
</evidence>
<dbReference type="PANTHER" id="PTHR43343:SF3">
    <property type="entry name" value="PROTEASE DO-LIKE 8, CHLOROPLASTIC"/>
    <property type="match status" value="1"/>
</dbReference>
<comment type="similarity">
    <text evidence="1">Belongs to the peptidase S1C family.</text>
</comment>
<dbReference type="PROSITE" id="PS50106">
    <property type="entry name" value="PDZ"/>
    <property type="match status" value="1"/>
</dbReference>
<reference evidence="6" key="1">
    <citation type="submission" date="2020-02" db="EMBL/GenBank/DDBJ databases">
        <authorList>
            <person name="Meier V. D."/>
        </authorList>
    </citation>
    <scope>NUCLEOTIDE SEQUENCE</scope>
    <source>
        <strain evidence="6">AVDCRST_MAG38</strain>
    </source>
</reference>
<dbReference type="Pfam" id="PF13180">
    <property type="entry name" value="PDZ_2"/>
    <property type="match status" value="1"/>
</dbReference>
<feature type="compositionally biased region" description="Basic and acidic residues" evidence="4">
    <location>
        <begin position="335"/>
        <end position="348"/>
    </location>
</feature>
<organism evidence="6">
    <name type="scientific">uncultured Solirubrobacteraceae bacterium</name>
    <dbReference type="NCBI Taxonomy" id="1162706"/>
    <lineage>
        <taxon>Bacteria</taxon>
        <taxon>Bacillati</taxon>
        <taxon>Actinomycetota</taxon>
        <taxon>Thermoleophilia</taxon>
        <taxon>Solirubrobacterales</taxon>
        <taxon>Solirubrobacteraceae</taxon>
        <taxon>environmental samples</taxon>
    </lineage>
</organism>
<dbReference type="SUPFAM" id="SSF50156">
    <property type="entry name" value="PDZ domain-like"/>
    <property type="match status" value="1"/>
</dbReference>
<dbReference type="PRINTS" id="PR00834">
    <property type="entry name" value="PROTEASES2C"/>
</dbReference>
<dbReference type="Gene3D" id="2.40.10.10">
    <property type="entry name" value="Trypsin-like serine proteases"/>
    <property type="match status" value="2"/>
</dbReference>
<evidence type="ECO:0000259" key="5">
    <source>
        <dbReference type="PROSITE" id="PS50106"/>
    </source>
</evidence>
<evidence type="ECO:0000256" key="2">
    <source>
        <dbReference type="ARBA" id="ARBA00022670"/>
    </source>
</evidence>
<dbReference type="GO" id="GO:0004252">
    <property type="term" value="F:serine-type endopeptidase activity"/>
    <property type="evidence" value="ECO:0007669"/>
    <property type="project" value="InterPro"/>
</dbReference>
<dbReference type="SMART" id="SM00228">
    <property type="entry name" value="PDZ"/>
    <property type="match status" value="1"/>
</dbReference>
<dbReference type="InterPro" id="IPR036034">
    <property type="entry name" value="PDZ_sf"/>
</dbReference>
<name>A0A6J4RSI1_9ACTN</name>
<proteinExistence type="inferred from homology"/>
<protein>
    <submittedName>
        <fullName evidence="6">HtrA protease/chaperone protein</fullName>
    </submittedName>
</protein>
<gene>
    <name evidence="6" type="ORF">AVDCRST_MAG38-2027</name>
</gene>
<evidence type="ECO:0000256" key="4">
    <source>
        <dbReference type="SAM" id="MobiDB-lite"/>
    </source>
</evidence>
<feature type="domain" description="PDZ" evidence="5">
    <location>
        <begin position="262"/>
        <end position="348"/>
    </location>
</feature>
<sequence>MSRLSPGTMLAFAIGVLTSAIALVVLLLATGEIGGDDPAPAPAAATPAPDSPAVPRTAPVSVADIYARVSSGVVFIAARGADDGVPAPGGGQAATGSGFLIDSEGSIVTNDHVVAASGSVTVRFGDGDAVPARLRGRDPSSDLALLQVDPADIPSGVRPVELATSEGLRAGDAAIAIGSPFGLAGTVTTGIISALDREIPAPNGFTISGVLQTDAAINPGNSGGPLLDARGRAIGVNSQIATGGGNQSSGVGFAVPIDTVREVVPELKEGGVVERAWLGVTTADDPGGAGAVIRGVVAGGPADRAGLRPGDVIIGIAGDAVRDPGDVGTQVNARDPGEEVQVRVRRDDEETDVVVRLGERPQANPSG</sequence>
<dbReference type="Gene3D" id="2.30.42.10">
    <property type="match status" value="1"/>
</dbReference>
<accession>A0A6J4RSI1</accession>
<dbReference type="InterPro" id="IPR009003">
    <property type="entry name" value="Peptidase_S1_PA"/>
</dbReference>
<dbReference type="InterPro" id="IPR043504">
    <property type="entry name" value="Peptidase_S1_PA_chymotrypsin"/>
</dbReference>
<dbReference type="SUPFAM" id="SSF50494">
    <property type="entry name" value="Trypsin-like serine proteases"/>
    <property type="match status" value="1"/>
</dbReference>
<dbReference type="EMBL" id="CADCVJ010000172">
    <property type="protein sequence ID" value="CAA9481080.1"/>
    <property type="molecule type" value="Genomic_DNA"/>
</dbReference>
<dbReference type="InterPro" id="IPR001940">
    <property type="entry name" value="Peptidase_S1C"/>
</dbReference>
<dbReference type="InterPro" id="IPR001478">
    <property type="entry name" value="PDZ"/>
</dbReference>
<dbReference type="PANTHER" id="PTHR43343">
    <property type="entry name" value="PEPTIDASE S12"/>
    <property type="match status" value="1"/>
</dbReference>
<keyword evidence="3" id="KW-0378">Hydrolase</keyword>
<dbReference type="GO" id="GO:0006508">
    <property type="term" value="P:proteolysis"/>
    <property type="evidence" value="ECO:0007669"/>
    <property type="project" value="UniProtKB-KW"/>
</dbReference>
<evidence type="ECO:0000313" key="6">
    <source>
        <dbReference type="EMBL" id="CAA9481080.1"/>
    </source>
</evidence>
<dbReference type="InterPro" id="IPR051201">
    <property type="entry name" value="Chloro_Bact_Ser_Proteases"/>
</dbReference>
<dbReference type="AlphaFoldDB" id="A0A6J4RSI1"/>
<feature type="region of interest" description="Disordered" evidence="4">
    <location>
        <begin position="325"/>
        <end position="367"/>
    </location>
</feature>